<reference evidence="2" key="1">
    <citation type="submission" date="2021-02" db="EMBL/GenBank/DDBJ databases">
        <authorList>
            <person name="Nowell W R."/>
        </authorList>
    </citation>
    <scope>NUCLEOTIDE SEQUENCE</scope>
</reference>
<feature type="domain" description="HAT C-terminal dimerisation" evidence="1">
    <location>
        <begin position="196"/>
        <end position="234"/>
    </location>
</feature>
<sequence>MDSPLAETIQKGRSLIKVIRRSHILMKFINTEKKCSTALLKHKPVLIYLLEFSSDDYTILKNLIDIFEPFYQTTNLLSVHKYPTIGLCLYLYGYFDPFGYSVLTPKERLKVERQIKQKNKEQNKFQTPTTTSSALISSNGSVYPSIKQSSEKLNRLDTFLKSINKYVSTNNVIQKTISEEIFHYESLVKTDLPKHAVLFWQRYGEQMPILKDMAQKYLSAPGTSLPSESAFSSSAYIGRKARAQLSQVLTSSNETVYGVWNTTAGSDSNPASNGTGIGKYSLGQGPYTVFDKNTNTKYVNFGNCNNITTGSPNCAQKTGLYLTLKRGASLLVAFQLATADSFPQRDPLQITIEGSNNNSTELTRGSSWTLLYKGSSGISINQTRLTYGSIQWLLQNSEWYASYRFLVNLAMNNGTNIPFIQYSEVALFGY</sequence>
<name>A0A816MJV0_9BILA</name>
<evidence type="ECO:0000313" key="3">
    <source>
        <dbReference type="Proteomes" id="UP000663887"/>
    </source>
</evidence>
<protein>
    <recommendedName>
        <fullName evidence="1">HAT C-terminal dimerisation domain-containing protein</fullName>
    </recommendedName>
</protein>
<accession>A0A816MJV0</accession>
<dbReference type="GO" id="GO:0005634">
    <property type="term" value="C:nucleus"/>
    <property type="evidence" value="ECO:0007669"/>
    <property type="project" value="TreeGrafter"/>
</dbReference>
<dbReference type="EMBL" id="CAJNRG010000436">
    <property type="protein sequence ID" value="CAF2001069.1"/>
    <property type="molecule type" value="Genomic_DNA"/>
</dbReference>
<evidence type="ECO:0000313" key="2">
    <source>
        <dbReference type="EMBL" id="CAF2001069.1"/>
    </source>
</evidence>
<dbReference type="GO" id="GO:0006357">
    <property type="term" value="P:regulation of transcription by RNA polymerase II"/>
    <property type="evidence" value="ECO:0007669"/>
    <property type="project" value="TreeGrafter"/>
</dbReference>
<organism evidence="2 3">
    <name type="scientific">Rotaria magnacalcarata</name>
    <dbReference type="NCBI Taxonomy" id="392030"/>
    <lineage>
        <taxon>Eukaryota</taxon>
        <taxon>Metazoa</taxon>
        <taxon>Spiralia</taxon>
        <taxon>Gnathifera</taxon>
        <taxon>Rotifera</taxon>
        <taxon>Eurotatoria</taxon>
        <taxon>Bdelloidea</taxon>
        <taxon>Philodinida</taxon>
        <taxon>Philodinidae</taxon>
        <taxon>Rotaria</taxon>
    </lineage>
</organism>
<dbReference type="InterPro" id="IPR012337">
    <property type="entry name" value="RNaseH-like_sf"/>
</dbReference>
<dbReference type="Proteomes" id="UP000663887">
    <property type="component" value="Unassembled WGS sequence"/>
</dbReference>
<gene>
    <name evidence="2" type="ORF">XDN619_LOCUS3306</name>
</gene>
<dbReference type="InterPro" id="IPR052717">
    <property type="entry name" value="Vacuolar_transposase_reg"/>
</dbReference>
<dbReference type="AlphaFoldDB" id="A0A816MJV0"/>
<dbReference type="Pfam" id="PF05699">
    <property type="entry name" value="Dimer_Tnp_hAT"/>
    <property type="match status" value="1"/>
</dbReference>
<dbReference type="SUPFAM" id="SSF53098">
    <property type="entry name" value="Ribonuclease H-like"/>
    <property type="match status" value="1"/>
</dbReference>
<comment type="caution">
    <text evidence="2">The sequence shown here is derived from an EMBL/GenBank/DDBJ whole genome shotgun (WGS) entry which is preliminary data.</text>
</comment>
<dbReference type="GO" id="GO:0046983">
    <property type="term" value="F:protein dimerization activity"/>
    <property type="evidence" value="ECO:0007669"/>
    <property type="project" value="InterPro"/>
</dbReference>
<dbReference type="PANTHER" id="PTHR46169">
    <property type="entry name" value="DNA REPLICATION-RELATED ELEMENT FACTOR, ISOFORM A"/>
    <property type="match status" value="1"/>
</dbReference>
<evidence type="ECO:0000259" key="1">
    <source>
        <dbReference type="Pfam" id="PF05699"/>
    </source>
</evidence>
<dbReference type="PANTHER" id="PTHR46169:SF15">
    <property type="entry name" value="INNER CENTROMERE PROTEIN A-LIKE ISOFORM X1-RELATED"/>
    <property type="match status" value="1"/>
</dbReference>
<dbReference type="InterPro" id="IPR008906">
    <property type="entry name" value="HATC_C_dom"/>
</dbReference>
<proteinExistence type="predicted"/>